<gene>
    <name evidence="1" type="ORF">GNLVRS02_ARAD1D25564g</name>
</gene>
<dbReference type="EMBL" id="HG937694">
    <property type="protein sequence ID" value="CDP38046.1"/>
    <property type="molecule type" value="Genomic_DNA"/>
</dbReference>
<reference evidence="1" key="2">
    <citation type="submission" date="2014-06" db="EMBL/GenBank/DDBJ databases">
        <title>The complete genome of Blastobotrys (Arxula) adeninivorans LS3 - a yeast of biotechnological interest.</title>
        <authorList>
            <person name="Kunze G."/>
            <person name="Gaillardin C."/>
            <person name="Czernicka M."/>
            <person name="Durrens P."/>
            <person name="Martin T."/>
            <person name="Boer E."/>
            <person name="Gabaldon T."/>
            <person name="Cruz J."/>
            <person name="Talla E."/>
            <person name="Marck C."/>
            <person name="Goffeau A."/>
            <person name="Barbe V."/>
            <person name="Baret P."/>
            <person name="Baronian K."/>
            <person name="Beier S."/>
            <person name="Bleykasten C."/>
            <person name="Bode R."/>
            <person name="Casaregola S."/>
            <person name="Despons L."/>
            <person name="Fairhead C."/>
            <person name="Giersberg M."/>
            <person name="Gierski P."/>
            <person name="Hahnel U."/>
            <person name="Hartmann A."/>
            <person name="Jankowska D."/>
            <person name="Jubin C."/>
            <person name="Jung P."/>
            <person name="Lafontaine I."/>
            <person name="Leh-Louis V."/>
            <person name="Lemaire M."/>
            <person name="Marcet-Houben M."/>
            <person name="Mascher M."/>
            <person name="Morel G."/>
            <person name="Richard G.-F."/>
            <person name="Riechen J."/>
            <person name="Sacerdot C."/>
            <person name="Sarkar A."/>
            <person name="Savel G."/>
            <person name="Schacherer J."/>
            <person name="Sherman D."/>
            <person name="Straub M.-L."/>
            <person name="Stein N."/>
            <person name="Thierry A."/>
            <person name="Trautwein-Schult A."/>
            <person name="Westhof E."/>
            <person name="Worch S."/>
            <person name="Dujon B."/>
            <person name="Souciet J.-L."/>
            <person name="Wincker P."/>
            <person name="Scholz U."/>
            <person name="Neuveglise N."/>
        </authorList>
    </citation>
    <scope>NUCLEOTIDE SEQUENCE</scope>
    <source>
        <strain evidence="1">LS3</strain>
    </source>
</reference>
<protein>
    <submittedName>
        <fullName evidence="1">ARAD1D25564p</fullName>
    </submittedName>
</protein>
<evidence type="ECO:0000313" key="1">
    <source>
        <dbReference type="EMBL" id="CDP38046.1"/>
    </source>
</evidence>
<accession>A0A060TFT0</accession>
<dbReference type="AlphaFoldDB" id="A0A060TFT0"/>
<organism evidence="1">
    <name type="scientific">Blastobotrys adeninivorans</name>
    <name type="common">Yeast</name>
    <name type="synonym">Arxula adeninivorans</name>
    <dbReference type="NCBI Taxonomy" id="409370"/>
    <lineage>
        <taxon>Eukaryota</taxon>
        <taxon>Fungi</taxon>
        <taxon>Dikarya</taxon>
        <taxon>Ascomycota</taxon>
        <taxon>Saccharomycotina</taxon>
        <taxon>Dipodascomycetes</taxon>
        <taxon>Dipodascales</taxon>
        <taxon>Trichomonascaceae</taxon>
        <taxon>Blastobotrys</taxon>
    </lineage>
</organism>
<reference evidence="1" key="1">
    <citation type="submission" date="2014-02" db="EMBL/GenBank/DDBJ databases">
        <authorList>
            <person name="Genoscope - CEA"/>
        </authorList>
    </citation>
    <scope>NUCLEOTIDE SEQUENCE</scope>
    <source>
        <strain evidence="1">LS3</strain>
    </source>
</reference>
<name>A0A060TFT0_BLAAD</name>
<proteinExistence type="predicted"/>
<sequence length="80" mass="9131">MIDILLEMKYHTITTVNLKELLERASLVTSSLFVLMVPQTFDNKYNSVPKTPWSGPNPFSRKSPAVGGMMECITLRSWRI</sequence>